<protein>
    <recommendedName>
        <fullName evidence="5">UDP-Glycosyltransferase/glycogen phosphorylase</fullName>
    </recommendedName>
</protein>
<dbReference type="PANTHER" id="PTHR11926:SF774">
    <property type="entry name" value="UDP-GLYCOSYLTRANSFERASE 85A1-RELATED"/>
    <property type="match status" value="1"/>
</dbReference>
<dbReference type="GO" id="GO:0080043">
    <property type="term" value="F:quercetin 3-O-glucosyltransferase activity"/>
    <property type="evidence" value="ECO:0007669"/>
    <property type="project" value="TreeGrafter"/>
</dbReference>
<sequence length="517" mass="57250">MGSVEAIDRKHIVVHALPAAWGHNKPLCAFVVHVLESQPGVVVTYLTARTTYSKIQAEFKRLEPTRFEAIASRLNVMDISEPDFDFMKPLTTFGPAFATLYSSGSLTCAITQKTISGLPAPAFAVIDPFTTYAFESIRAISGERVPILAWWTTTAGSLFRLLGPAHLGGVTDPALETAEGRAITKKKIVAKEPIQFHDCVGNTVNIPGTDAHYDYEWFPQKTPILPIAAILERLGAIYIREADALICVSADAFEPEAVAAVKEWYTSMNKTCYSVGPLSIHDPKGQGSNPVQIENETDAAVKNFLDQIEGEFGQNSLIYMSFGTVFWPAESDRVWAVIDGLIEKRQPFIFSHPSPFQQFSSEMKEKIRDSGIALELDWSPQELILTHPATGWFITHGGWNSVQEAFTHHVPLIFWPFHADQPYNAMRMLALNAGFELIEVRNGPHGSKIPSKYKEMPAFTPESAKAEIIGLIDKLKGEEGSVVRNNFNAIANKVSKAWDNPDGESRKDVQALLEKYL</sequence>
<dbReference type="Gene3D" id="3.40.50.2000">
    <property type="entry name" value="Glycogen Phosphorylase B"/>
    <property type="match status" value="2"/>
</dbReference>
<reference evidence="3" key="1">
    <citation type="submission" date="2022-08" db="EMBL/GenBank/DDBJ databases">
        <authorList>
            <consortium name="DOE Joint Genome Institute"/>
            <person name="Min B."/>
            <person name="Riley R."/>
            <person name="Sierra-Patev S."/>
            <person name="Naranjo-Ortiz M."/>
            <person name="Looney B."/>
            <person name="Konkel Z."/>
            <person name="Slot J.C."/>
            <person name="Sakamoto Y."/>
            <person name="Steenwyk J.L."/>
            <person name="Rokas A."/>
            <person name="Carro J."/>
            <person name="Camarero S."/>
            <person name="Ferreira P."/>
            <person name="Molpeceres G."/>
            <person name="Ruiz-Duenas F.J."/>
            <person name="Serrano A."/>
            <person name="Henrissat B."/>
            <person name="Drula E."/>
            <person name="Hughes K.W."/>
            <person name="Mata J.L."/>
            <person name="Ishikawa N.K."/>
            <person name="Vargas-Isla R."/>
            <person name="Ushijima S."/>
            <person name="Smith C.A."/>
            <person name="Ahrendt S."/>
            <person name="Andreopoulos W."/>
            <person name="He G."/>
            <person name="Labutti K."/>
            <person name="Lipzen A."/>
            <person name="Ng V."/>
            <person name="Sandor L."/>
            <person name="Barry K."/>
            <person name="Martinez A.T."/>
            <person name="Xiao Y."/>
            <person name="Gibbons J.G."/>
            <person name="Terashima K."/>
            <person name="Hibbett D.S."/>
            <person name="Grigoriev I.V."/>
        </authorList>
    </citation>
    <scope>NUCLEOTIDE SEQUENCE</scope>
    <source>
        <strain evidence="3">TFB9207</strain>
    </source>
</reference>
<comment type="similarity">
    <text evidence="1">Belongs to the UDP-glycosyltransferase family.</text>
</comment>
<keyword evidence="2" id="KW-0808">Transferase</keyword>
<dbReference type="InterPro" id="IPR002213">
    <property type="entry name" value="UDP_glucos_trans"/>
</dbReference>
<dbReference type="Pfam" id="PF00201">
    <property type="entry name" value="UDPGT"/>
    <property type="match status" value="1"/>
</dbReference>
<evidence type="ECO:0008006" key="5">
    <source>
        <dbReference type="Google" id="ProtNLM"/>
    </source>
</evidence>
<evidence type="ECO:0000256" key="2">
    <source>
        <dbReference type="ARBA" id="ARBA00022679"/>
    </source>
</evidence>
<gene>
    <name evidence="3" type="ORF">F5878DRAFT_109384</name>
</gene>
<evidence type="ECO:0000256" key="1">
    <source>
        <dbReference type="ARBA" id="ARBA00009995"/>
    </source>
</evidence>
<evidence type="ECO:0000313" key="4">
    <source>
        <dbReference type="Proteomes" id="UP001163846"/>
    </source>
</evidence>
<dbReference type="Proteomes" id="UP001163846">
    <property type="component" value="Unassembled WGS sequence"/>
</dbReference>
<dbReference type="GO" id="GO:0080044">
    <property type="term" value="F:quercetin 7-O-glucosyltransferase activity"/>
    <property type="evidence" value="ECO:0007669"/>
    <property type="project" value="TreeGrafter"/>
</dbReference>
<keyword evidence="4" id="KW-1185">Reference proteome</keyword>
<proteinExistence type="inferred from homology"/>
<evidence type="ECO:0000313" key="3">
    <source>
        <dbReference type="EMBL" id="KAJ3839636.1"/>
    </source>
</evidence>
<comment type="caution">
    <text evidence="3">The sequence shown here is derived from an EMBL/GenBank/DDBJ whole genome shotgun (WGS) entry which is preliminary data.</text>
</comment>
<accession>A0AA38PBF4</accession>
<dbReference type="SUPFAM" id="SSF53756">
    <property type="entry name" value="UDP-Glycosyltransferase/glycogen phosphorylase"/>
    <property type="match status" value="1"/>
</dbReference>
<name>A0AA38PBF4_9AGAR</name>
<dbReference type="AlphaFoldDB" id="A0AA38PBF4"/>
<dbReference type="PANTHER" id="PTHR11926">
    <property type="entry name" value="GLUCOSYL/GLUCURONOSYL TRANSFERASES"/>
    <property type="match status" value="1"/>
</dbReference>
<organism evidence="3 4">
    <name type="scientific">Lentinula raphanica</name>
    <dbReference type="NCBI Taxonomy" id="153919"/>
    <lineage>
        <taxon>Eukaryota</taxon>
        <taxon>Fungi</taxon>
        <taxon>Dikarya</taxon>
        <taxon>Basidiomycota</taxon>
        <taxon>Agaricomycotina</taxon>
        <taxon>Agaricomycetes</taxon>
        <taxon>Agaricomycetidae</taxon>
        <taxon>Agaricales</taxon>
        <taxon>Marasmiineae</taxon>
        <taxon>Omphalotaceae</taxon>
        <taxon>Lentinula</taxon>
    </lineage>
</organism>
<dbReference type="EMBL" id="MU806116">
    <property type="protein sequence ID" value="KAJ3839636.1"/>
    <property type="molecule type" value="Genomic_DNA"/>
</dbReference>